<gene>
    <name evidence="3" type="ORF">C1H87_08380</name>
</gene>
<accession>A0A2K9PWZ9</accession>
<evidence type="ECO:0000259" key="2">
    <source>
        <dbReference type="Pfam" id="PF18962"/>
    </source>
</evidence>
<evidence type="ECO:0000313" key="4">
    <source>
        <dbReference type="Proteomes" id="UP000235826"/>
    </source>
</evidence>
<organism evidence="3 4">
    <name type="scientific">Flavivirga eckloniae</name>
    <dbReference type="NCBI Taxonomy" id="1803846"/>
    <lineage>
        <taxon>Bacteria</taxon>
        <taxon>Pseudomonadati</taxon>
        <taxon>Bacteroidota</taxon>
        <taxon>Flavobacteriia</taxon>
        <taxon>Flavobacteriales</taxon>
        <taxon>Flavobacteriaceae</taxon>
        <taxon>Flavivirga</taxon>
    </lineage>
</organism>
<dbReference type="OrthoDB" id="5500612at2"/>
<protein>
    <recommendedName>
        <fullName evidence="2">Secretion system C-terminal sorting domain-containing protein</fullName>
    </recommendedName>
</protein>
<dbReference type="Gene3D" id="2.60.120.260">
    <property type="entry name" value="Galactose-binding domain-like"/>
    <property type="match status" value="1"/>
</dbReference>
<dbReference type="KEGG" id="fek:C1H87_08380"/>
<dbReference type="AlphaFoldDB" id="A0A2K9PWZ9"/>
<keyword evidence="1" id="KW-0732">Signal</keyword>
<keyword evidence="4" id="KW-1185">Reference proteome</keyword>
<dbReference type="Pfam" id="PF18962">
    <property type="entry name" value="Por_Secre_tail"/>
    <property type="match status" value="1"/>
</dbReference>
<dbReference type="EMBL" id="CP025791">
    <property type="protein sequence ID" value="AUP81573.1"/>
    <property type="molecule type" value="Genomic_DNA"/>
</dbReference>
<sequence>MDADGIGDVCDDTNNPCTVFDTNDFESGWGIWNDGGSDARRSSKDFYYANTGIYTVRLRDNSGQASSIYTDDLDLSAYSSLDVSFSFTALSMEYNEDFFLEVSTDGGSSYSIIEEWNSGTEFVNNTRYNETVTISGINFTDETVLRFRCDASGNKDYVYIDDVVINACGIVSSSKESGKTPSDSNAILEANDDVEIYNIDVKSWPNPSNYYFNVKIKTSNTIDKAEIYVFDVNGRQVHYNRFDATKVYQFGEELEGGVYLVKVIQAGKQQSMRLVKY</sequence>
<feature type="domain" description="Secretion system C-terminal sorting" evidence="2">
    <location>
        <begin position="204"/>
        <end position="271"/>
    </location>
</feature>
<dbReference type="Proteomes" id="UP000235826">
    <property type="component" value="Chromosome"/>
</dbReference>
<name>A0A2K9PWZ9_9FLAO</name>
<evidence type="ECO:0000313" key="3">
    <source>
        <dbReference type="EMBL" id="AUP81573.1"/>
    </source>
</evidence>
<dbReference type="NCBIfam" id="TIGR04183">
    <property type="entry name" value="Por_Secre_tail"/>
    <property type="match status" value="1"/>
</dbReference>
<proteinExistence type="predicted"/>
<evidence type="ECO:0000256" key="1">
    <source>
        <dbReference type="ARBA" id="ARBA00022729"/>
    </source>
</evidence>
<reference evidence="3 4" key="1">
    <citation type="submission" date="2018-01" db="EMBL/GenBank/DDBJ databases">
        <title>Complete genome sequence of Flavivirga eckloniae ECD14 isolated from seaweed Ecklonia cava.</title>
        <authorList>
            <person name="Lee J.H."/>
            <person name="Baik K.S."/>
            <person name="Seong C.N."/>
        </authorList>
    </citation>
    <scope>NUCLEOTIDE SEQUENCE [LARGE SCALE GENOMIC DNA]</scope>
    <source>
        <strain evidence="3 4">ECD14</strain>
    </source>
</reference>
<dbReference type="InterPro" id="IPR026444">
    <property type="entry name" value="Secre_tail"/>
</dbReference>